<reference evidence="1 2" key="1">
    <citation type="submission" date="2023-03" db="EMBL/GenBank/DDBJ databases">
        <title>WGS of Gossypium arboreum.</title>
        <authorList>
            <person name="Yu D."/>
        </authorList>
    </citation>
    <scope>NUCLEOTIDE SEQUENCE [LARGE SCALE GENOMIC DNA]</scope>
    <source>
        <tissue evidence="1">Leaf</tissue>
    </source>
</reference>
<proteinExistence type="predicted"/>
<comment type="caution">
    <text evidence="1">The sequence shown here is derived from an EMBL/GenBank/DDBJ whole genome shotgun (WGS) entry which is preliminary data.</text>
</comment>
<gene>
    <name evidence="1" type="ORF">PVK06_027055</name>
</gene>
<evidence type="ECO:0000313" key="1">
    <source>
        <dbReference type="EMBL" id="KAK5811696.1"/>
    </source>
</evidence>
<accession>A0ABR0NZA6</accession>
<dbReference type="Proteomes" id="UP001358586">
    <property type="component" value="Chromosome 8"/>
</dbReference>
<evidence type="ECO:0000313" key="2">
    <source>
        <dbReference type="Proteomes" id="UP001358586"/>
    </source>
</evidence>
<dbReference type="EMBL" id="JARKNE010000008">
    <property type="protein sequence ID" value="KAK5811696.1"/>
    <property type="molecule type" value="Genomic_DNA"/>
</dbReference>
<protein>
    <submittedName>
        <fullName evidence="1">Uncharacterized protein</fullName>
    </submittedName>
</protein>
<organism evidence="1 2">
    <name type="scientific">Gossypium arboreum</name>
    <name type="common">Tree cotton</name>
    <name type="synonym">Gossypium nanking</name>
    <dbReference type="NCBI Taxonomy" id="29729"/>
    <lineage>
        <taxon>Eukaryota</taxon>
        <taxon>Viridiplantae</taxon>
        <taxon>Streptophyta</taxon>
        <taxon>Embryophyta</taxon>
        <taxon>Tracheophyta</taxon>
        <taxon>Spermatophyta</taxon>
        <taxon>Magnoliopsida</taxon>
        <taxon>eudicotyledons</taxon>
        <taxon>Gunneridae</taxon>
        <taxon>Pentapetalae</taxon>
        <taxon>rosids</taxon>
        <taxon>malvids</taxon>
        <taxon>Malvales</taxon>
        <taxon>Malvaceae</taxon>
        <taxon>Malvoideae</taxon>
        <taxon>Gossypium</taxon>
    </lineage>
</organism>
<name>A0ABR0NZA6_GOSAR</name>
<keyword evidence="2" id="KW-1185">Reference proteome</keyword>
<sequence length="67" mass="7661">MLRLPSQRRNYSYCGADPLDARCLDSMELLLGTPPSFRFVPPGVRFALAEQSFDIKIRMKYLLAPNL</sequence>